<dbReference type="Proteomes" id="UP000708208">
    <property type="component" value="Unassembled WGS sequence"/>
</dbReference>
<dbReference type="OrthoDB" id="329139at2759"/>
<dbReference type="AlphaFoldDB" id="A0A8J2KD10"/>
<keyword evidence="3" id="KW-1185">Reference proteome</keyword>
<dbReference type="EMBL" id="CAJVCH010114284">
    <property type="protein sequence ID" value="CAG7724810.1"/>
    <property type="molecule type" value="Genomic_DNA"/>
</dbReference>
<organism evidence="2 3">
    <name type="scientific">Allacma fusca</name>
    <dbReference type="NCBI Taxonomy" id="39272"/>
    <lineage>
        <taxon>Eukaryota</taxon>
        <taxon>Metazoa</taxon>
        <taxon>Ecdysozoa</taxon>
        <taxon>Arthropoda</taxon>
        <taxon>Hexapoda</taxon>
        <taxon>Collembola</taxon>
        <taxon>Symphypleona</taxon>
        <taxon>Sminthuridae</taxon>
        <taxon>Allacma</taxon>
    </lineage>
</organism>
<evidence type="ECO:0000313" key="2">
    <source>
        <dbReference type="EMBL" id="CAG7724810.1"/>
    </source>
</evidence>
<dbReference type="PANTHER" id="PTHR15840">
    <property type="entry name" value="CGI-121 FAMILY MEMBER"/>
    <property type="match status" value="1"/>
</dbReference>
<evidence type="ECO:0000256" key="1">
    <source>
        <dbReference type="RuleBase" id="RU004398"/>
    </source>
</evidence>
<dbReference type="PANTHER" id="PTHR15840:SF10">
    <property type="entry name" value="EKC_KEOPS COMPLEX SUBUNIT TPRKB"/>
    <property type="match status" value="1"/>
</dbReference>
<dbReference type="GO" id="GO:0005634">
    <property type="term" value="C:nucleus"/>
    <property type="evidence" value="ECO:0007669"/>
    <property type="project" value="TreeGrafter"/>
</dbReference>
<name>A0A8J2KD10_9HEXA</name>
<comment type="caution">
    <text evidence="2">The sequence shown here is derived from an EMBL/GenBank/DDBJ whole genome shotgun (WGS) entry which is preliminary data.</text>
</comment>
<dbReference type="GO" id="GO:0002949">
    <property type="term" value="P:tRNA threonylcarbamoyladenosine modification"/>
    <property type="evidence" value="ECO:0007669"/>
    <property type="project" value="TreeGrafter"/>
</dbReference>
<evidence type="ECO:0000313" key="3">
    <source>
        <dbReference type="Proteomes" id="UP000708208"/>
    </source>
</evidence>
<gene>
    <name evidence="2" type="ORF">AFUS01_LOCUS13809</name>
</gene>
<keyword evidence="1" id="KW-0539">Nucleus</keyword>
<dbReference type="GO" id="GO:0000408">
    <property type="term" value="C:EKC/KEOPS complex"/>
    <property type="evidence" value="ECO:0007669"/>
    <property type="project" value="TreeGrafter"/>
</dbReference>
<comment type="similarity">
    <text evidence="1">Belongs to the CGI121/TPRKB family.</text>
</comment>
<protein>
    <submittedName>
        <fullName evidence="2">Uncharacterized protein</fullName>
    </submittedName>
</protein>
<reference evidence="2" key="1">
    <citation type="submission" date="2021-06" db="EMBL/GenBank/DDBJ databases">
        <authorList>
            <person name="Hodson N. C."/>
            <person name="Mongue J. A."/>
            <person name="Jaron S. K."/>
        </authorList>
    </citation>
    <scope>NUCLEOTIDE SEQUENCE</scope>
</reference>
<dbReference type="Pfam" id="PF08617">
    <property type="entry name" value="CGI-121"/>
    <property type="match status" value="1"/>
</dbReference>
<sequence>MADPFFASQDNLTRALFRNVANLSDIKRFVTAASLPFCLLKPKYIVDPFQLSVAITKAIYNQKEGTMKTNNLQSEIIYCLSPSKNISYSLKTFISDDGDTEILIVGNEKLFHTIRTAIKGEEIPLEQIAKFTNQEAVLEIYDIDSSELMNSTLLNAVISRISSKDYTSS</sequence>
<dbReference type="InterPro" id="IPR013926">
    <property type="entry name" value="CGI121/TPRKB"/>
</dbReference>
<proteinExistence type="inferred from homology"/>
<dbReference type="GO" id="GO:0005829">
    <property type="term" value="C:cytosol"/>
    <property type="evidence" value="ECO:0007669"/>
    <property type="project" value="TreeGrafter"/>
</dbReference>
<accession>A0A8J2KD10</accession>